<keyword evidence="1" id="KW-0812">Transmembrane</keyword>
<organism evidence="3 4">
    <name type="scientific">Symbiodinium pilosum</name>
    <name type="common">Dinoflagellate</name>
    <dbReference type="NCBI Taxonomy" id="2952"/>
    <lineage>
        <taxon>Eukaryota</taxon>
        <taxon>Sar</taxon>
        <taxon>Alveolata</taxon>
        <taxon>Dinophyceae</taxon>
        <taxon>Suessiales</taxon>
        <taxon>Symbiodiniaceae</taxon>
        <taxon>Symbiodinium</taxon>
    </lineage>
</organism>
<keyword evidence="1" id="KW-0472">Membrane</keyword>
<dbReference type="Pfam" id="PF07699">
    <property type="entry name" value="Ephrin_rec_like"/>
    <property type="match status" value="2"/>
</dbReference>
<dbReference type="InterPro" id="IPR011641">
    <property type="entry name" value="Tyr-kin_ephrin_A/B_rcpt-like"/>
</dbReference>
<dbReference type="PANTHER" id="PTHR46967:SF2">
    <property type="entry name" value="SUSHI, VON WILLEBRAND FACTOR TYPE A, EGF AND PENTRAXIN DOMAIN-CONTAINING PROTEIN 1-LIKE"/>
    <property type="match status" value="1"/>
</dbReference>
<dbReference type="EMBL" id="CAJNIZ010018002">
    <property type="protein sequence ID" value="CAE7405237.1"/>
    <property type="molecule type" value="Genomic_DNA"/>
</dbReference>
<feature type="domain" description="Tyrosine-protein kinase ephrin type A/B receptor-like" evidence="2">
    <location>
        <begin position="65"/>
        <end position="110"/>
    </location>
</feature>
<comment type="caution">
    <text evidence="3">The sequence shown here is derived from an EMBL/GenBank/DDBJ whole genome shotgun (WGS) entry which is preliminary data.</text>
</comment>
<dbReference type="SUPFAM" id="SSF57184">
    <property type="entry name" value="Growth factor receptor domain"/>
    <property type="match status" value="1"/>
</dbReference>
<evidence type="ECO:0000259" key="2">
    <source>
        <dbReference type="Pfam" id="PF07699"/>
    </source>
</evidence>
<dbReference type="InterPro" id="IPR009030">
    <property type="entry name" value="Growth_fac_rcpt_cys_sf"/>
</dbReference>
<keyword evidence="4" id="KW-1185">Reference proteome</keyword>
<keyword evidence="1" id="KW-1133">Transmembrane helix</keyword>
<name>A0A812QV40_SYMPI</name>
<evidence type="ECO:0000256" key="1">
    <source>
        <dbReference type="SAM" id="Phobius"/>
    </source>
</evidence>
<feature type="domain" description="Tyrosine-protein kinase ephrin type A/B receptor-like" evidence="2">
    <location>
        <begin position="188"/>
        <end position="230"/>
    </location>
</feature>
<proteinExistence type="predicted"/>
<dbReference type="OrthoDB" id="413581at2759"/>
<dbReference type="Proteomes" id="UP000649617">
    <property type="component" value="Unassembled WGS sequence"/>
</dbReference>
<dbReference type="Gene3D" id="2.10.50.10">
    <property type="entry name" value="Tumor Necrosis Factor Receptor, subunit A, domain 2"/>
    <property type="match status" value="3"/>
</dbReference>
<sequence length="813" mass="89336">MPSPSKINGQEGQRRLPTMATGFQPDIGGGLQVGLFLGALVLAEGWLQANSTGCLEEATRCDAGSFIDDDGSCRICQRGYYTPQANMRKCMECDPGRFTDQAGTSKCTSCPAGRHANSAARTQCDDCPAGTFASRPQMVECIACEPGRYTPKASNWTECKDCKPGQLAKKAGLSQCDTCSPGRANPDSASSRCEECPPGRYADKRGEHLCLQCPVGTMQDAPGKDYCKDCLTWYWPFAPRPDRSNCETAVPALAAIIVVFLSMIGLFEMLSKVLRHKIILQDVKLEVSQNKGRLIITTHGPHLLLCRGISLRPSAGSTAVDGVGPPSGTNTSFHIESSHVKLKRSRQIPVTIFGSGHPHLDKDNRPEGWAFPTAAAATASMILNLTEKVRPSYPAQKPETPQFRVQAVTSQHLLLLGSDGQPETRALETSQGCLVVTFPFTLWGVCPLGVPLIIHILLLLALSTVPAGLFLRDFLRMYGFVVGLSLLTYLALMVLYGRRTPTPLQLKLKRHKLDLEHGNPLPQESCRGPSRAVRGGQLWCLYDTFEPFIRSRTMYYVVANIIKPLTKEAQLSYAEMAGPFDTQWFVSHFWGTSFSHFVHTICKQAESACIQHGCAWQDITYWICSLSNNQWKIKEELGTSWESSSFYLALTSPGCCGTAMVVDSQAMPLTRAWCLFEVLQTRLKENEADDFHGLWLCTSSGVLHEGRAGVDVAMRIAERLATLRLEDATASVQEDKDMIDELVAQMPGGFPAMNQFIREKIYNALLAMRSSFSADFNTLLQSLHGNQSQTLLRSLHSHGSESPHAQLDIAAQK</sequence>
<dbReference type="AlphaFoldDB" id="A0A812QV40"/>
<dbReference type="PANTHER" id="PTHR46967">
    <property type="entry name" value="INSULIN-LIKE GROWTH FACTOR BINDING PROTEIN,N-TERMINAL"/>
    <property type="match status" value="1"/>
</dbReference>
<reference evidence="3" key="1">
    <citation type="submission" date="2021-02" db="EMBL/GenBank/DDBJ databases">
        <authorList>
            <person name="Dougan E. K."/>
            <person name="Rhodes N."/>
            <person name="Thang M."/>
            <person name="Chan C."/>
        </authorList>
    </citation>
    <scope>NUCLEOTIDE SEQUENCE</scope>
</reference>
<feature type="transmembrane region" description="Helical" evidence="1">
    <location>
        <begin position="477"/>
        <end position="497"/>
    </location>
</feature>
<gene>
    <name evidence="3" type="primary">Scube1</name>
    <name evidence="3" type="ORF">SPIL2461_LOCUS9995</name>
</gene>
<evidence type="ECO:0000313" key="3">
    <source>
        <dbReference type="EMBL" id="CAE7405237.1"/>
    </source>
</evidence>
<protein>
    <submittedName>
        <fullName evidence="3">Scube1 protein</fullName>
    </submittedName>
</protein>
<dbReference type="SMART" id="SM01411">
    <property type="entry name" value="Ephrin_rec_like"/>
    <property type="match status" value="3"/>
</dbReference>
<accession>A0A812QV40</accession>
<evidence type="ECO:0000313" key="4">
    <source>
        <dbReference type="Proteomes" id="UP000649617"/>
    </source>
</evidence>